<organism evidence="1 2">
    <name type="scientific">Micromonospora sediminimaris</name>
    <dbReference type="NCBI Taxonomy" id="547162"/>
    <lineage>
        <taxon>Bacteria</taxon>
        <taxon>Bacillati</taxon>
        <taxon>Actinomycetota</taxon>
        <taxon>Actinomycetes</taxon>
        <taxon>Micromonosporales</taxon>
        <taxon>Micromonosporaceae</taxon>
        <taxon>Micromonospora</taxon>
    </lineage>
</organism>
<evidence type="ECO:0008006" key="3">
    <source>
        <dbReference type="Google" id="ProtNLM"/>
    </source>
</evidence>
<name>A0A9W5UTM5_9ACTN</name>
<dbReference type="Pfam" id="PF11387">
    <property type="entry name" value="DUF2795"/>
    <property type="match status" value="1"/>
</dbReference>
<evidence type="ECO:0000313" key="2">
    <source>
        <dbReference type="Proteomes" id="UP000607311"/>
    </source>
</evidence>
<accession>A0A9W5UTM5</accession>
<sequence>MCRGTCAGRSDSMTDSGAALHEYLAGLDYPVSREDLIRWCQENGASTEQLQAVRALPVDQFSSPTELTEALGTLP</sequence>
<keyword evidence="2" id="KW-1185">Reference proteome</keyword>
<dbReference type="Proteomes" id="UP000607311">
    <property type="component" value="Unassembled WGS sequence"/>
</dbReference>
<gene>
    <name evidence="1" type="ORF">Vse01_34790</name>
</gene>
<reference evidence="1" key="1">
    <citation type="submission" date="2021-01" db="EMBL/GenBank/DDBJ databases">
        <title>Whole genome shotgun sequence of Verrucosispora sediminis NBRC 107745.</title>
        <authorList>
            <person name="Komaki H."/>
            <person name="Tamura T."/>
        </authorList>
    </citation>
    <scope>NUCLEOTIDE SEQUENCE</scope>
    <source>
        <strain evidence="1">NBRC 107745</strain>
    </source>
</reference>
<protein>
    <recommendedName>
        <fullName evidence="3">DUF2795 domain-containing protein</fullName>
    </recommendedName>
</protein>
<evidence type="ECO:0000313" key="1">
    <source>
        <dbReference type="EMBL" id="GIJ34331.1"/>
    </source>
</evidence>
<dbReference type="InterPro" id="IPR021527">
    <property type="entry name" value="DUF2795"/>
</dbReference>
<proteinExistence type="predicted"/>
<comment type="caution">
    <text evidence="1">The sequence shown here is derived from an EMBL/GenBank/DDBJ whole genome shotgun (WGS) entry which is preliminary data.</text>
</comment>
<dbReference type="AlphaFoldDB" id="A0A9W5UTM5"/>
<dbReference type="EMBL" id="BOPD01000020">
    <property type="protein sequence ID" value="GIJ34331.1"/>
    <property type="molecule type" value="Genomic_DNA"/>
</dbReference>